<dbReference type="SUPFAM" id="SSF56425">
    <property type="entry name" value="Succinate dehydrogenase/fumarate reductase flavoprotein, catalytic domain"/>
    <property type="match status" value="1"/>
</dbReference>
<reference evidence="10 11" key="1">
    <citation type="journal article" date="2015" name="Genome Announc.">
        <title>Expanding the biotechnology potential of lactobacilli through comparative genomics of 213 strains and associated genera.</title>
        <authorList>
            <person name="Sun Z."/>
            <person name="Harris H.M."/>
            <person name="McCann A."/>
            <person name="Guo C."/>
            <person name="Argimon S."/>
            <person name="Zhang W."/>
            <person name="Yang X."/>
            <person name="Jeffery I.B."/>
            <person name="Cooney J.C."/>
            <person name="Kagawa T.F."/>
            <person name="Liu W."/>
            <person name="Song Y."/>
            <person name="Salvetti E."/>
            <person name="Wrobel A."/>
            <person name="Rasinkangas P."/>
            <person name="Parkhill J."/>
            <person name="Rea M.C."/>
            <person name="O'Sullivan O."/>
            <person name="Ritari J."/>
            <person name="Douillard F.P."/>
            <person name="Paul Ross R."/>
            <person name="Yang R."/>
            <person name="Briner A.E."/>
            <person name="Felis G.E."/>
            <person name="de Vos W.M."/>
            <person name="Barrangou R."/>
            <person name="Klaenhammer T.R."/>
            <person name="Caufield P.W."/>
            <person name="Cui Y."/>
            <person name="Zhang H."/>
            <person name="O'Toole P.W."/>
        </authorList>
    </citation>
    <scope>NUCLEOTIDE SEQUENCE [LARGE SCALE GENOMIC DNA]</scope>
    <source>
        <strain evidence="10 11">DSM 16045</strain>
    </source>
</reference>
<dbReference type="PRINTS" id="PR00368">
    <property type="entry name" value="FADPNR"/>
</dbReference>
<comment type="cofactor">
    <cofactor evidence="1">
        <name>FMN</name>
        <dbReference type="ChEBI" id="CHEBI:58210"/>
    </cofactor>
</comment>
<dbReference type="GO" id="GO:0016020">
    <property type="term" value="C:membrane"/>
    <property type="evidence" value="ECO:0007669"/>
    <property type="project" value="InterPro"/>
</dbReference>
<feature type="domain" description="FMN-binding" evidence="9">
    <location>
        <begin position="13"/>
        <end position="87"/>
    </location>
</feature>
<comment type="caution">
    <text evidence="10">The sequence shown here is derived from an EMBL/GenBank/DDBJ whole genome shotgun (WGS) entry which is preliminary data.</text>
</comment>
<sequence>MSNEKKILGEAQGHNGLIQYEIDVNDNKINDLKILKHSETGGIFGQVIEKLKDSVVEQQSFDVDAVSGATDMTQSILDSAKEAVNKEGVQLTPHLKPKKGKETQYYNTDVVVIGGGEAGLVAGARALKLGKKVILVEKNGYLGGATILNGSNVTGTGSKVSAAIFGDNGDSPARLAEDTSRESKNTNYPDMTNLMVQNIGPAIDFISAFADLHYQKAQTQTVEHSVERQIELPSASSYEFIDKVSKAFEANGGQILLDTKVIRMLKDANNQVSGVIAEHNGDRVVVAAKSVVLASGGYGANQAMRGEESKGIDYYGPMTATGDAYAFNEGLDLKTHDMGWYKIYPHGVETEPGIAKLTTYASKKSTDLGGIYVNSEGHRIVNESAPYTDFRDAILAQPDRIAYMLMDERTWKEVHELLVLHDFQEKELQKFFDEKGQSPVFVKGSLAEVAAEAGVNYGELQKTVDEYQKNAAEGVDPEFHRDAKFLHPFEGDVFYLVEQRGRFATTLGGYSVDTRTLQLVNKDDEDVPNYFAAGEVAGGANGHDSMPSMMNTWGISSGYFAGLQASQNADQRDQTPASELPTLALVVGTNASKTYNRMLARYMKDMFYLKAKIDVLEIKDVPMFNEDLVKDEPAAVTEIADKIEAADGVIIATPEYDHAVPAALKSVLEWLSCERHSLKDKKVMIVGASLGIQGTVRAQTNLRQVLDSPGVDAFVMPGHEFMMAKAPTQFDENESINNYGTMSFLDFCFSSFLSFLK</sequence>
<dbReference type="EC" id="1.3.99.33" evidence="3"/>
<dbReference type="PANTHER" id="PTHR43400:SF10">
    <property type="entry name" value="3-OXOSTEROID 1-DEHYDROGENASE"/>
    <property type="match status" value="1"/>
</dbReference>
<dbReference type="Gene3D" id="3.50.50.60">
    <property type="entry name" value="FAD/NAD(P)-binding domain"/>
    <property type="match status" value="1"/>
</dbReference>
<keyword evidence="5" id="KW-0285">Flavoprotein</keyword>
<organism evidence="10 11">
    <name type="scientific">Limosilactobacillus gastricus DSM 16045</name>
    <dbReference type="NCBI Taxonomy" id="1423749"/>
    <lineage>
        <taxon>Bacteria</taxon>
        <taxon>Bacillati</taxon>
        <taxon>Bacillota</taxon>
        <taxon>Bacilli</taxon>
        <taxon>Lactobacillales</taxon>
        <taxon>Lactobacillaceae</taxon>
        <taxon>Limosilactobacillus</taxon>
    </lineage>
</organism>
<dbReference type="Proteomes" id="UP000051739">
    <property type="component" value="Unassembled WGS sequence"/>
</dbReference>
<dbReference type="InterPro" id="IPR003953">
    <property type="entry name" value="FAD-dep_OxRdtase_2_FAD-bd"/>
</dbReference>
<keyword evidence="6" id="KW-0274">FAD</keyword>
<evidence type="ECO:0000259" key="9">
    <source>
        <dbReference type="SMART" id="SM00900"/>
    </source>
</evidence>
<dbReference type="InterPro" id="IPR005025">
    <property type="entry name" value="FMN_Rdtase-like_dom"/>
</dbReference>
<dbReference type="InterPro" id="IPR007329">
    <property type="entry name" value="FMN-bd"/>
</dbReference>
<dbReference type="SUPFAM" id="SSF52218">
    <property type="entry name" value="Flavoproteins"/>
    <property type="match status" value="1"/>
</dbReference>
<evidence type="ECO:0000256" key="8">
    <source>
        <dbReference type="ARBA" id="ARBA00049922"/>
    </source>
</evidence>
<evidence type="ECO:0000256" key="6">
    <source>
        <dbReference type="ARBA" id="ARBA00022827"/>
    </source>
</evidence>
<dbReference type="Gene3D" id="3.90.700.10">
    <property type="entry name" value="Succinate dehydrogenase/fumarate reductase flavoprotein, catalytic domain"/>
    <property type="match status" value="1"/>
</dbReference>
<dbReference type="Pfam" id="PF03358">
    <property type="entry name" value="FMN_red"/>
    <property type="match status" value="1"/>
</dbReference>
<keyword evidence="7" id="KW-0560">Oxidoreductase</keyword>
<dbReference type="InterPro" id="IPR050315">
    <property type="entry name" value="FAD-oxidoreductase_2"/>
</dbReference>
<dbReference type="Gene3D" id="3.40.50.360">
    <property type="match status" value="1"/>
</dbReference>
<dbReference type="GO" id="GO:0010181">
    <property type="term" value="F:FMN binding"/>
    <property type="evidence" value="ECO:0007669"/>
    <property type="project" value="InterPro"/>
</dbReference>
<dbReference type="InterPro" id="IPR036188">
    <property type="entry name" value="FAD/NAD-bd_sf"/>
</dbReference>
<evidence type="ECO:0000256" key="2">
    <source>
        <dbReference type="ARBA" id="ARBA00001974"/>
    </source>
</evidence>
<evidence type="ECO:0000256" key="4">
    <source>
        <dbReference type="ARBA" id="ARBA00015872"/>
    </source>
</evidence>
<comment type="catalytic activity">
    <reaction evidence="8">
        <text>dihydrourocanate + A = urocanate + AH2</text>
        <dbReference type="Rhea" id="RHEA:36059"/>
        <dbReference type="ChEBI" id="CHEBI:13193"/>
        <dbReference type="ChEBI" id="CHEBI:17499"/>
        <dbReference type="ChEBI" id="CHEBI:27247"/>
        <dbReference type="ChEBI" id="CHEBI:72991"/>
        <dbReference type="EC" id="1.3.99.33"/>
    </reaction>
</comment>
<evidence type="ECO:0000256" key="1">
    <source>
        <dbReference type="ARBA" id="ARBA00001917"/>
    </source>
</evidence>
<evidence type="ECO:0000256" key="5">
    <source>
        <dbReference type="ARBA" id="ARBA00022630"/>
    </source>
</evidence>
<accession>A0A0R1V9W2</accession>
<evidence type="ECO:0000313" key="10">
    <source>
        <dbReference type="EMBL" id="KRM00795.1"/>
    </source>
</evidence>
<dbReference type="PANTHER" id="PTHR43400">
    <property type="entry name" value="FUMARATE REDUCTASE"/>
    <property type="match status" value="1"/>
</dbReference>
<dbReference type="GO" id="GO:0033765">
    <property type="term" value="F:steroid dehydrogenase activity, acting on the CH-CH group of donors"/>
    <property type="evidence" value="ECO:0007669"/>
    <property type="project" value="UniProtKB-ARBA"/>
</dbReference>
<dbReference type="Gene3D" id="3.90.1010.20">
    <property type="match status" value="1"/>
</dbReference>
<dbReference type="Pfam" id="PF04205">
    <property type="entry name" value="FMN_bind"/>
    <property type="match status" value="1"/>
</dbReference>
<dbReference type="SMART" id="SM00900">
    <property type="entry name" value="FMN_bind"/>
    <property type="match status" value="1"/>
</dbReference>
<dbReference type="SUPFAM" id="SSF51905">
    <property type="entry name" value="FAD/NAD(P)-binding domain"/>
    <property type="match status" value="1"/>
</dbReference>
<dbReference type="GO" id="GO:0008202">
    <property type="term" value="P:steroid metabolic process"/>
    <property type="evidence" value="ECO:0007669"/>
    <property type="project" value="UniProtKB-ARBA"/>
</dbReference>
<proteinExistence type="predicted"/>
<gene>
    <name evidence="10" type="ORF">FC60_GL001010</name>
</gene>
<dbReference type="InterPro" id="IPR029039">
    <property type="entry name" value="Flavoprotein-like_sf"/>
</dbReference>
<evidence type="ECO:0000256" key="7">
    <source>
        <dbReference type="ARBA" id="ARBA00023002"/>
    </source>
</evidence>
<dbReference type="Pfam" id="PF00890">
    <property type="entry name" value="FAD_binding_2"/>
    <property type="match status" value="1"/>
</dbReference>
<dbReference type="AlphaFoldDB" id="A0A0R1V9W2"/>
<name>A0A0R1V9W2_9LACO</name>
<evidence type="ECO:0000313" key="11">
    <source>
        <dbReference type="Proteomes" id="UP000051739"/>
    </source>
</evidence>
<protein>
    <recommendedName>
        <fullName evidence="4">Urocanate reductase</fullName>
        <ecNumber evidence="3">1.3.99.33</ecNumber>
    </recommendedName>
</protein>
<evidence type="ECO:0000256" key="3">
    <source>
        <dbReference type="ARBA" id="ARBA00013137"/>
    </source>
</evidence>
<dbReference type="RefSeq" id="WP_056937896.1">
    <property type="nucleotide sequence ID" value="NZ_AZFN01000026.1"/>
</dbReference>
<keyword evidence="11" id="KW-1185">Reference proteome</keyword>
<dbReference type="EMBL" id="AZFN01000026">
    <property type="protein sequence ID" value="KRM00795.1"/>
    <property type="molecule type" value="Genomic_DNA"/>
</dbReference>
<comment type="cofactor">
    <cofactor evidence="2">
        <name>FAD</name>
        <dbReference type="ChEBI" id="CHEBI:57692"/>
    </cofactor>
</comment>
<dbReference type="InterPro" id="IPR027477">
    <property type="entry name" value="Succ_DH/fumarate_Rdtase_cat_sf"/>
</dbReference>
<dbReference type="PATRIC" id="fig|1423749.3.peg.1024"/>